<gene>
    <name evidence="2" type="ORF">ABUH87_09865</name>
</gene>
<proteinExistence type="predicted"/>
<organism evidence="2 3">
    <name type="scientific">Novosphingobium rhizovicinum</name>
    <dbReference type="NCBI Taxonomy" id="3228928"/>
    <lineage>
        <taxon>Bacteria</taxon>
        <taxon>Pseudomonadati</taxon>
        <taxon>Pseudomonadota</taxon>
        <taxon>Alphaproteobacteria</taxon>
        <taxon>Sphingomonadales</taxon>
        <taxon>Sphingomonadaceae</taxon>
        <taxon>Novosphingobium</taxon>
    </lineage>
</organism>
<name>A0ABV3RC31_9SPHN</name>
<dbReference type="EMBL" id="JBFNXR010000033">
    <property type="protein sequence ID" value="MEW9855472.1"/>
    <property type="molecule type" value="Genomic_DNA"/>
</dbReference>
<feature type="transmembrane region" description="Helical" evidence="1">
    <location>
        <begin position="55"/>
        <end position="75"/>
    </location>
</feature>
<evidence type="ECO:0000313" key="3">
    <source>
        <dbReference type="Proteomes" id="UP001556118"/>
    </source>
</evidence>
<accession>A0ABV3RC31</accession>
<feature type="transmembrane region" description="Helical" evidence="1">
    <location>
        <begin position="131"/>
        <end position="148"/>
    </location>
</feature>
<keyword evidence="1" id="KW-1133">Transmembrane helix</keyword>
<protein>
    <submittedName>
        <fullName evidence="2">DUF2243 domain-containing protein</fullName>
    </submittedName>
</protein>
<dbReference type="RefSeq" id="WP_367773057.1">
    <property type="nucleotide sequence ID" value="NZ_JBFNXR010000033.1"/>
</dbReference>
<feature type="transmembrane region" description="Helical" evidence="1">
    <location>
        <begin position="87"/>
        <end position="105"/>
    </location>
</feature>
<keyword evidence="1" id="KW-0812">Transmembrane</keyword>
<keyword evidence="3" id="KW-1185">Reference proteome</keyword>
<evidence type="ECO:0000256" key="1">
    <source>
        <dbReference type="SAM" id="Phobius"/>
    </source>
</evidence>
<dbReference type="Pfam" id="PF10002">
    <property type="entry name" value="DUF2243"/>
    <property type="match status" value="1"/>
</dbReference>
<keyword evidence="1" id="KW-0472">Membrane</keyword>
<dbReference type="Proteomes" id="UP001556118">
    <property type="component" value="Unassembled WGS sequence"/>
</dbReference>
<dbReference type="InterPro" id="IPR018719">
    <property type="entry name" value="DUF2243_membrane"/>
</dbReference>
<feature type="transmembrane region" description="Helical" evidence="1">
    <location>
        <begin position="16"/>
        <end position="35"/>
    </location>
</feature>
<feature type="transmembrane region" description="Helical" evidence="1">
    <location>
        <begin position="160"/>
        <end position="177"/>
    </location>
</feature>
<comment type="caution">
    <text evidence="2">The sequence shown here is derived from an EMBL/GenBank/DDBJ whole genome shotgun (WGS) entry which is preliminary data.</text>
</comment>
<sequence>MPKTARGSRRLSRSGYLLGFGLGGFFDAILLHQILQWHHLLSLVEGVGDIRNQVLFDGLFHALMYLIAAAGLVTLVRGRHELAREGAARLLVSNALIGFGTWHVLDSILSHWLLGIHRIRVDSSAPLMWDLIWFAAFGVGPVLLGLLLRRRGRILHSGQVAAALLVFAVLGGGVWAAQSPSDARSAIAVFQPGMSDGHILTAIRNSGGSVVWTSSGIWAVQWSDAGGGVSDLYRDGALLVSNSYLAAGCLAWTRI</sequence>
<evidence type="ECO:0000313" key="2">
    <source>
        <dbReference type="EMBL" id="MEW9855472.1"/>
    </source>
</evidence>
<reference evidence="2 3" key="1">
    <citation type="submission" date="2024-06" db="EMBL/GenBank/DDBJ databases">
        <title>Novosphingobium rhizovicinus M1R2S20.</title>
        <authorList>
            <person name="Sun J.-Q."/>
        </authorList>
    </citation>
    <scope>NUCLEOTIDE SEQUENCE [LARGE SCALE GENOMIC DNA]</scope>
    <source>
        <strain evidence="2 3">M1R2S20</strain>
    </source>
</reference>